<dbReference type="AlphaFoldDB" id="A0A085MMQ6"/>
<evidence type="ECO:0000313" key="4">
    <source>
        <dbReference type="Proteomes" id="UP000030764"/>
    </source>
</evidence>
<feature type="compositionally biased region" description="Polar residues" evidence="1">
    <location>
        <begin position="7"/>
        <end position="17"/>
    </location>
</feature>
<evidence type="ECO:0000313" key="3">
    <source>
        <dbReference type="EMBL" id="KFD65131.1"/>
    </source>
</evidence>
<evidence type="ECO:0000256" key="1">
    <source>
        <dbReference type="SAM" id="MobiDB-lite"/>
    </source>
</evidence>
<dbReference type="EMBL" id="KL367544">
    <property type="protein sequence ID" value="KFD65131.1"/>
    <property type="molecule type" value="Genomic_DNA"/>
</dbReference>
<reference evidence="2 4" key="1">
    <citation type="journal article" date="2014" name="Nat. Genet.">
        <title>Genome and transcriptome of the porcine whipworm Trichuris suis.</title>
        <authorList>
            <person name="Jex A.R."/>
            <person name="Nejsum P."/>
            <person name="Schwarz E.M."/>
            <person name="Hu L."/>
            <person name="Young N.D."/>
            <person name="Hall R.S."/>
            <person name="Korhonen P.K."/>
            <person name="Liao S."/>
            <person name="Thamsborg S."/>
            <person name="Xia J."/>
            <person name="Xu P."/>
            <person name="Wang S."/>
            <person name="Scheerlinck J.P."/>
            <person name="Hofmann A."/>
            <person name="Sternberg P.W."/>
            <person name="Wang J."/>
            <person name="Gasser R.B."/>
        </authorList>
    </citation>
    <scope>NUCLEOTIDE SEQUENCE [LARGE SCALE GENOMIC DNA]</scope>
    <source>
        <strain evidence="3">DCEP-RM93F</strain>
        <strain evidence="2">DCEP-RM93M</strain>
    </source>
</reference>
<dbReference type="Proteomes" id="UP000030764">
    <property type="component" value="Unassembled WGS sequence"/>
</dbReference>
<keyword evidence="4" id="KW-1185">Reference proteome</keyword>
<feature type="region of interest" description="Disordered" evidence="1">
    <location>
        <begin position="1"/>
        <end position="20"/>
    </location>
</feature>
<evidence type="ECO:0000313" key="2">
    <source>
        <dbReference type="EMBL" id="KFD58502.1"/>
    </source>
</evidence>
<dbReference type="Proteomes" id="UP000030758">
    <property type="component" value="Unassembled WGS sequence"/>
</dbReference>
<protein>
    <submittedName>
        <fullName evidence="2">Uncharacterized protein</fullName>
    </submittedName>
</protein>
<proteinExistence type="predicted"/>
<gene>
    <name evidence="2" type="ORF">M513_00728</name>
    <name evidence="3" type="ORF">M514_00728</name>
</gene>
<name>A0A085MMQ6_9BILA</name>
<sequence>MSGHSAVVQTAAGSNSGVGILPGDEADAPLTFNGLFLTAGWLTQSGSARREAQKLNAQKFGWKSWAAPLTSVIHSFRAKDHGEWAHTLIEVDSFNNET</sequence>
<dbReference type="EMBL" id="KL363184">
    <property type="protein sequence ID" value="KFD58502.1"/>
    <property type="molecule type" value="Genomic_DNA"/>
</dbReference>
<accession>A0A085MMQ6</accession>
<organism evidence="2 4">
    <name type="scientific">Trichuris suis</name>
    <name type="common">pig whipworm</name>
    <dbReference type="NCBI Taxonomy" id="68888"/>
    <lineage>
        <taxon>Eukaryota</taxon>
        <taxon>Metazoa</taxon>
        <taxon>Ecdysozoa</taxon>
        <taxon>Nematoda</taxon>
        <taxon>Enoplea</taxon>
        <taxon>Dorylaimia</taxon>
        <taxon>Trichinellida</taxon>
        <taxon>Trichuridae</taxon>
        <taxon>Trichuris</taxon>
    </lineage>
</organism>